<organism evidence="2 4">
    <name type="scientific">Pseudomonas flexibilis</name>
    <dbReference type="NCBI Taxonomy" id="706570"/>
    <lineage>
        <taxon>Bacteria</taxon>
        <taxon>Pseudomonadati</taxon>
        <taxon>Pseudomonadota</taxon>
        <taxon>Gammaproteobacteria</taxon>
        <taxon>Pseudomonadales</taxon>
        <taxon>Pseudomonadaceae</taxon>
        <taxon>Pseudomonas</taxon>
    </lineage>
</organism>
<dbReference type="Gene3D" id="2.60.40.1820">
    <property type="match status" value="1"/>
</dbReference>
<dbReference type="Proteomes" id="UP000030980">
    <property type="component" value="Unassembled WGS sequence"/>
</dbReference>
<evidence type="ECO:0000313" key="5">
    <source>
        <dbReference type="Proteomes" id="UP000186079"/>
    </source>
</evidence>
<dbReference type="GO" id="GO:0009269">
    <property type="term" value="P:response to desiccation"/>
    <property type="evidence" value="ECO:0007669"/>
    <property type="project" value="InterPro"/>
</dbReference>
<evidence type="ECO:0000259" key="1">
    <source>
        <dbReference type="SMART" id="SM00769"/>
    </source>
</evidence>
<dbReference type="InterPro" id="IPR004864">
    <property type="entry name" value="LEA_2"/>
</dbReference>
<feature type="domain" description="Water stress and hypersensitive response" evidence="1">
    <location>
        <begin position="35"/>
        <end position="154"/>
    </location>
</feature>
<keyword evidence="4" id="KW-1185">Reference proteome</keyword>
<evidence type="ECO:0000313" key="4">
    <source>
        <dbReference type="Proteomes" id="UP000030980"/>
    </source>
</evidence>
<evidence type="ECO:0000313" key="2">
    <source>
        <dbReference type="EMBL" id="KHO65974.1"/>
    </source>
</evidence>
<dbReference type="PROSITE" id="PS51257">
    <property type="entry name" value="PROKAR_LIPOPROTEIN"/>
    <property type="match status" value="1"/>
</dbReference>
<dbReference type="AlphaFoldDB" id="A0A0B3BZ63"/>
<name>A0A0B3BZ63_9PSED</name>
<dbReference type="OrthoDB" id="369213at2"/>
<dbReference type="InterPro" id="IPR013990">
    <property type="entry name" value="WHy-dom"/>
</dbReference>
<dbReference type="Proteomes" id="UP000186079">
    <property type="component" value="Unassembled WGS sequence"/>
</dbReference>
<dbReference type="Pfam" id="PF03168">
    <property type="entry name" value="LEA_2"/>
    <property type="match status" value="1"/>
</dbReference>
<dbReference type="EMBL" id="FTMC01000024">
    <property type="protein sequence ID" value="SIR43978.1"/>
    <property type="molecule type" value="Genomic_DNA"/>
</dbReference>
<accession>A0A0B3BZ63</accession>
<evidence type="ECO:0000313" key="3">
    <source>
        <dbReference type="EMBL" id="SIR43978.1"/>
    </source>
</evidence>
<dbReference type="STRING" id="706570.PT85_04970"/>
<dbReference type="SUPFAM" id="SSF117070">
    <property type="entry name" value="LEA14-like"/>
    <property type="match status" value="1"/>
</dbReference>
<reference evidence="3 5" key="2">
    <citation type="submission" date="2017-01" db="EMBL/GenBank/DDBJ databases">
        <authorList>
            <person name="Mah S.A."/>
            <person name="Swanson W.J."/>
            <person name="Moy G.W."/>
            <person name="Vacquier V.D."/>
        </authorList>
    </citation>
    <scope>NUCLEOTIDE SEQUENCE [LARGE SCALE GENOMIC DNA]</scope>
    <source>
        <strain evidence="3 5">ATCC 29606</strain>
    </source>
</reference>
<reference evidence="2 4" key="1">
    <citation type="submission" date="2014-11" db="EMBL/GenBank/DDBJ databases">
        <title>Genome sequence of Pseudomonas tuomuerensis JCM 14085.</title>
        <authorList>
            <person name="Shin S.-K."/>
            <person name="Yi H."/>
        </authorList>
    </citation>
    <scope>NUCLEOTIDE SEQUENCE [LARGE SCALE GENOMIC DNA]</scope>
    <source>
        <strain evidence="2 4">JCM 14085</strain>
    </source>
</reference>
<dbReference type="SMART" id="SM00769">
    <property type="entry name" value="WHy"/>
    <property type="match status" value="1"/>
</dbReference>
<protein>
    <submittedName>
        <fullName evidence="3">LEA14-like dessication related protein</fullName>
    </submittedName>
    <submittedName>
        <fullName evidence="2">Lipoprotein</fullName>
    </submittedName>
</protein>
<dbReference type="EMBL" id="JTAK01000002">
    <property type="protein sequence ID" value="KHO65974.1"/>
    <property type="molecule type" value="Genomic_DNA"/>
</dbReference>
<gene>
    <name evidence="2" type="ORF">PT85_04970</name>
    <name evidence="3" type="ORF">SAMN05421672_12431</name>
</gene>
<proteinExistence type="predicted"/>
<keyword evidence="2" id="KW-0449">Lipoprotein</keyword>
<sequence length="161" mass="18407">MPLAKNALVASLLLGLALLGGCSTWMSGSFQDPEIRLLRVETIEARLDEQLFRLHFEISNPNSRSLPVRNLSYSLFLNDIPLARNQDERSLIVPGNDVRRFGANLHTNLWRHIREITRLLEKPDQPVQYRLEGTLKAGLLFGRDVRFSRSGEIIPRDHIPE</sequence>